<dbReference type="PROSITE" id="PS51257">
    <property type="entry name" value="PROKAR_LIPOPROTEIN"/>
    <property type="match status" value="1"/>
</dbReference>
<evidence type="ECO:0000313" key="4">
    <source>
        <dbReference type="Proteomes" id="UP000752012"/>
    </source>
</evidence>
<feature type="compositionally biased region" description="Acidic residues" evidence="1">
    <location>
        <begin position="38"/>
        <end position="83"/>
    </location>
</feature>
<evidence type="ECO:0008006" key="5">
    <source>
        <dbReference type="Google" id="ProtNLM"/>
    </source>
</evidence>
<keyword evidence="2" id="KW-0732">Signal</keyword>
<sequence>MKKAVLITGGCLLIAAGCANNDELNNAGAEEQQNEAAEVNDDQEEVEDEPEENSDENTEDAGEADGETESVETNELDQNEEPAEDSHFMTDAEEAFASLESYTSETALDIIVNQDGATVDQDALLMYNTIVHDDPPHILVEVEDMGLRYFHSYTVDNVVYFHDGAGWMEDMSGYGPDELSYTEYDNLWDILERNERHFTVTPSANTVEVSYFGQDAQIYNAFRSLFELDFYGVDTASVENDVRYLFNEDALLEEVFYEAKAANQSTNEEVILRIHIRYDDLNEAGDLETPEGMEDLL</sequence>
<keyword evidence="4" id="KW-1185">Reference proteome</keyword>
<organism evidence="3 4">
    <name type="scientific">Alkalicoccus luteus</name>
    <dbReference type="NCBI Taxonomy" id="1237094"/>
    <lineage>
        <taxon>Bacteria</taxon>
        <taxon>Bacillati</taxon>
        <taxon>Bacillota</taxon>
        <taxon>Bacilli</taxon>
        <taxon>Bacillales</taxon>
        <taxon>Bacillaceae</taxon>
        <taxon>Alkalicoccus</taxon>
    </lineage>
</organism>
<evidence type="ECO:0000313" key="3">
    <source>
        <dbReference type="EMBL" id="NJP39087.1"/>
    </source>
</evidence>
<evidence type="ECO:0000256" key="1">
    <source>
        <dbReference type="SAM" id="MobiDB-lite"/>
    </source>
</evidence>
<accession>A0A969PRJ7</accession>
<feature type="signal peptide" evidence="2">
    <location>
        <begin position="1"/>
        <end position="21"/>
    </location>
</feature>
<comment type="caution">
    <text evidence="3">The sequence shown here is derived from an EMBL/GenBank/DDBJ whole genome shotgun (WGS) entry which is preliminary data.</text>
</comment>
<feature type="chain" id="PRO_5038525895" description="Lipoprotein" evidence="2">
    <location>
        <begin position="22"/>
        <end position="297"/>
    </location>
</feature>
<dbReference type="RefSeq" id="WP_168009178.1">
    <property type="nucleotide sequence ID" value="NZ_JAATHJ010000038.1"/>
</dbReference>
<feature type="region of interest" description="Disordered" evidence="1">
    <location>
        <begin position="26"/>
        <end position="85"/>
    </location>
</feature>
<protein>
    <recommendedName>
        <fullName evidence="5">Lipoprotein</fullName>
    </recommendedName>
</protein>
<proteinExistence type="predicted"/>
<dbReference type="Proteomes" id="UP000752012">
    <property type="component" value="Unassembled WGS sequence"/>
</dbReference>
<name>A0A969PRJ7_9BACI</name>
<evidence type="ECO:0000256" key="2">
    <source>
        <dbReference type="SAM" id="SignalP"/>
    </source>
</evidence>
<reference evidence="3 4" key="1">
    <citation type="submission" date="2020-03" db="EMBL/GenBank/DDBJ databases">
        <title>Assessment of the enzymatic potential of alkaline-tolerant lipase obtained from Bacillus luteus H11 (technogenic soil) for the bioremediation of saline soils contaminated with petroleum substances.</title>
        <authorList>
            <person name="Kalwasinska A."/>
        </authorList>
    </citation>
    <scope>NUCLEOTIDE SEQUENCE [LARGE SCALE GENOMIC DNA]</scope>
    <source>
        <strain evidence="3 4">H11</strain>
    </source>
</reference>
<feature type="compositionally biased region" description="Low complexity" evidence="1">
    <location>
        <begin position="26"/>
        <end position="37"/>
    </location>
</feature>
<dbReference type="EMBL" id="JAATHJ010000038">
    <property type="protein sequence ID" value="NJP39087.1"/>
    <property type="molecule type" value="Genomic_DNA"/>
</dbReference>
<dbReference type="AlphaFoldDB" id="A0A969PRJ7"/>
<gene>
    <name evidence="3" type="ORF">HCN83_16070</name>
</gene>